<proteinExistence type="predicted"/>
<dbReference type="InterPro" id="IPR011044">
    <property type="entry name" value="Quino_amine_DH_bsu"/>
</dbReference>
<dbReference type="EMBL" id="JACKXE010000001">
    <property type="protein sequence ID" value="MBB6625985.1"/>
    <property type="molecule type" value="Genomic_DNA"/>
</dbReference>
<dbReference type="InterPro" id="IPR015943">
    <property type="entry name" value="WD40/YVTN_repeat-like_dom_sf"/>
</dbReference>
<keyword evidence="3" id="KW-1185">Reference proteome</keyword>
<name>A0A7X0RET0_9ACTN</name>
<dbReference type="SUPFAM" id="SSF50969">
    <property type="entry name" value="YVTN repeat-like/Quinoprotein amine dehydrogenase"/>
    <property type="match status" value="1"/>
</dbReference>
<dbReference type="AlphaFoldDB" id="A0A7X0RET0"/>
<dbReference type="Gene3D" id="2.130.10.10">
    <property type="entry name" value="YVTN repeat-like/Quinoprotein amine dehydrogenase"/>
    <property type="match status" value="1"/>
</dbReference>
<accession>A0A7X0RET0</accession>
<feature type="region of interest" description="Disordered" evidence="1">
    <location>
        <begin position="43"/>
        <end position="64"/>
    </location>
</feature>
<gene>
    <name evidence="2" type="ORF">H5V45_01510</name>
</gene>
<dbReference type="RefSeq" id="WP_185251303.1">
    <property type="nucleotide sequence ID" value="NZ_JACKXE010000001.1"/>
</dbReference>
<organism evidence="2 3">
    <name type="scientific">Nocardioides luti</name>
    <dbReference type="NCBI Taxonomy" id="2761101"/>
    <lineage>
        <taxon>Bacteria</taxon>
        <taxon>Bacillati</taxon>
        <taxon>Actinomycetota</taxon>
        <taxon>Actinomycetes</taxon>
        <taxon>Propionibacteriales</taxon>
        <taxon>Nocardioidaceae</taxon>
        <taxon>Nocardioides</taxon>
    </lineage>
</organism>
<evidence type="ECO:0000313" key="2">
    <source>
        <dbReference type="EMBL" id="MBB6625985.1"/>
    </source>
</evidence>
<evidence type="ECO:0000313" key="3">
    <source>
        <dbReference type="Proteomes" id="UP000523955"/>
    </source>
</evidence>
<dbReference type="Proteomes" id="UP000523955">
    <property type="component" value="Unassembled WGS sequence"/>
</dbReference>
<comment type="caution">
    <text evidence="2">The sequence shown here is derived from an EMBL/GenBank/DDBJ whole genome shotgun (WGS) entry which is preliminary data.</text>
</comment>
<reference evidence="2 3" key="1">
    <citation type="submission" date="2020-08" db="EMBL/GenBank/DDBJ databases">
        <authorList>
            <person name="Seo M.-J."/>
        </authorList>
    </citation>
    <scope>NUCLEOTIDE SEQUENCE [LARGE SCALE GENOMIC DNA]</scope>
    <source>
        <strain evidence="2 3">KIGAM211</strain>
    </source>
</reference>
<protein>
    <recommendedName>
        <fullName evidence="4">40-residue YVTN family beta-propeller repeat-containing protein</fullName>
    </recommendedName>
</protein>
<evidence type="ECO:0008006" key="4">
    <source>
        <dbReference type="Google" id="ProtNLM"/>
    </source>
</evidence>
<evidence type="ECO:0000256" key="1">
    <source>
        <dbReference type="SAM" id="MobiDB-lite"/>
    </source>
</evidence>
<sequence>MVIRARRRTPALRRLGVASAALAVALTGLAVSDVLSATGSSFPAATPQADCGPGARPETDIQGRVPQKDYDDGRIKKDYRCNTERVAHQGKTGGFKVLRYRDRQGHVCAYYDSTLLFPKDVVFNAGTGLGVIVLDMDHPRHPKQTATLTTAAMDTPHESVLLNKKRGLLGAVSGNPATLPGLLDLYDVKTDCRHPALLSSTPGPVLGHESGFAPDGKTFYASSTGGQTLVALDVSDPTVPVPVFEQVGVNYHGMRLSADGRTLYVANIGNDQSQGAKFSTGGLRILDVSEIQDRVPNPQVHVIKDLTWPEHSIPQVPEPFTRGGRSYLLEVDEYANYDFTQADQSKAGVGAARIIDITNPKKAHVVSNLRLAVHQPAARAGAQKNDPGANLPVQGYAGHYCSVPTRDNPKIVACSMILSGLRLFDITDLKHPVEAGYYNKVLPSSRPDNPTAMGAFAMSQPAWDVKRKSVWYSDGNSGFYVVKLVNGLGKLLR</sequence>